<evidence type="ECO:0000256" key="7">
    <source>
        <dbReference type="ARBA" id="ARBA00022691"/>
    </source>
</evidence>
<gene>
    <name evidence="14" type="ORF">IAC79_00560</name>
</gene>
<dbReference type="SUPFAM" id="SSF88697">
    <property type="entry name" value="PUA domain-like"/>
    <property type="match status" value="1"/>
</dbReference>
<keyword evidence="6 10" id="KW-0808">Transferase</keyword>
<protein>
    <recommendedName>
        <fullName evidence="10">Ribosomal RNA small subunit methyltransferase E</fullName>
        <ecNumber evidence="10">2.1.1.193</ecNumber>
    </recommendedName>
</protein>
<comment type="function">
    <text evidence="8 10">Specifically methylates the N3 position of the uracil ring of uridine 1498 (m3U1498) in 16S rRNA. Acts on the fully assembled 30S ribosomal subunit.</text>
</comment>
<dbReference type="GO" id="GO:0005737">
    <property type="term" value="C:cytoplasm"/>
    <property type="evidence" value="ECO:0007669"/>
    <property type="project" value="UniProtKB-SubCell"/>
</dbReference>
<name>A0A9D1T1X2_9BACT</name>
<keyword evidence="4 10" id="KW-0698">rRNA processing</keyword>
<feature type="domain" description="Ribosomal RNA small subunit methyltransferase E methyltransferase" evidence="12">
    <location>
        <begin position="75"/>
        <end position="240"/>
    </location>
</feature>
<comment type="catalytic activity">
    <reaction evidence="9 10">
        <text>uridine(1498) in 16S rRNA + S-adenosyl-L-methionine = N(3)-methyluridine(1498) in 16S rRNA + S-adenosyl-L-homocysteine + H(+)</text>
        <dbReference type="Rhea" id="RHEA:42920"/>
        <dbReference type="Rhea" id="RHEA-COMP:10283"/>
        <dbReference type="Rhea" id="RHEA-COMP:10284"/>
        <dbReference type="ChEBI" id="CHEBI:15378"/>
        <dbReference type="ChEBI" id="CHEBI:57856"/>
        <dbReference type="ChEBI" id="CHEBI:59789"/>
        <dbReference type="ChEBI" id="CHEBI:65315"/>
        <dbReference type="ChEBI" id="CHEBI:74502"/>
        <dbReference type="EC" id="2.1.1.193"/>
    </reaction>
</comment>
<dbReference type="CDD" id="cd18084">
    <property type="entry name" value="RsmE-like"/>
    <property type="match status" value="1"/>
</dbReference>
<evidence type="ECO:0000256" key="4">
    <source>
        <dbReference type="ARBA" id="ARBA00022552"/>
    </source>
</evidence>
<sequence>MHRQQVSPQAIAQDTLTLAGPDAHHLLHVLRVREGDEVGAFDGQGATRLYAVAARTPEALTLVAKQPLFRQDVRPVRLTLFVCVPKGERMEWLLEKATELGVDRIVPVLSARTVVRLDPRQAQAKRERWLRIVQAAARQCGAARLPDLLPPTPFAETAPLMRACTALIVAALTPQAKPLDPVLDALDPDRPGQDWGWWCGPEGDFTPDELQAILDAGATPVTLGPLILRVETAALYGLANLGCRREGAGPARTLPQRTENGEQKTDRA</sequence>
<dbReference type="PANTHER" id="PTHR30027:SF3">
    <property type="entry name" value="16S RRNA (URACIL(1498)-N(3))-METHYLTRANSFERASE"/>
    <property type="match status" value="1"/>
</dbReference>
<dbReference type="Pfam" id="PF20260">
    <property type="entry name" value="PUA_4"/>
    <property type="match status" value="1"/>
</dbReference>
<dbReference type="EC" id="2.1.1.193" evidence="10"/>
<dbReference type="InterPro" id="IPR015947">
    <property type="entry name" value="PUA-like_sf"/>
</dbReference>
<evidence type="ECO:0000313" key="15">
    <source>
        <dbReference type="Proteomes" id="UP000886845"/>
    </source>
</evidence>
<reference evidence="14" key="2">
    <citation type="journal article" date="2021" name="PeerJ">
        <title>Extensive microbial diversity within the chicken gut microbiome revealed by metagenomics and culture.</title>
        <authorList>
            <person name="Gilroy R."/>
            <person name="Ravi A."/>
            <person name="Getino M."/>
            <person name="Pursley I."/>
            <person name="Horton D.L."/>
            <person name="Alikhan N.F."/>
            <person name="Baker D."/>
            <person name="Gharbi K."/>
            <person name="Hall N."/>
            <person name="Watson M."/>
            <person name="Adriaenssens E.M."/>
            <person name="Foster-Nyarko E."/>
            <person name="Jarju S."/>
            <person name="Secka A."/>
            <person name="Antonio M."/>
            <person name="Oren A."/>
            <person name="Chaudhuri R.R."/>
            <person name="La Ragione R."/>
            <person name="Hildebrand F."/>
            <person name="Pallen M.J."/>
        </authorList>
    </citation>
    <scope>NUCLEOTIDE SEQUENCE</scope>
    <source>
        <strain evidence="14">35461</strain>
    </source>
</reference>
<keyword evidence="5 10" id="KW-0489">Methyltransferase</keyword>
<proteinExistence type="inferred from homology"/>
<dbReference type="NCBIfam" id="TIGR00046">
    <property type="entry name" value="RsmE family RNA methyltransferase"/>
    <property type="match status" value="1"/>
</dbReference>
<feature type="domain" description="Ribosomal RNA small subunit methyltransferase E PUA-like" evidence="13">
    <location>
        <begin position="19"/>
        <end position="63"/>
    </location>
</feature>
<feature type="region of interest" description="Disordered" evidence="11">
    <location>
        <begin position="247"/>
        <end position="268"/>
    </location>
</feature>
<comment type="caution">
    <text evidence="14">The sequence shown here is derived from an EMBL/GenBank/DDBJ whole genome shotgun (WGS) entry which is preliminary data.</text>
</comment>
<keyword evidence="7 10" id="KW-0949">S-adenosyl-L-methionine</keyword>
<dbReference type="InterPro" id="IPR029026">
    <property type="entry name" value="tRNA_m1G_MTases_N"/>
</dbReference>
<dbReference type="InterPro" id="IPR006700">
    <property type="entry name" value="RsmE"/>
</dbReference>
<evidence type="ECO:0000256" key="1">
    <source>
        <dbReference type="ARBA" id="ARBA00004496"/>
    </source>
</evidence>
<evidence type="ECO:0000256" key="5">
    <source>
        <dbReference type="ARBA" id="ARBA00022603"/>
    </source>
</evidence>
<organism evidence="14 15">
    <name type="scientific">Candidatus Spyradenecus faecavium</name>
    <dbReference type="NCBI Taxonomy" id="2840947"/>
    <lineage>
        <taxon>Bacteria</taxon>
        <taxon>Pseudomonadati</taxon>
        <taxon>Lentisphaerota</taxon>
        <taxon>Lentisphaeria</taxon>
        <taxon>Lentisphaerales</taxon>
        <taxon>Lentisphaeraceae</taxon>
        <taxon>Lentisphaeraceae incertae sedis</taxon>
        <taxon>Candidatus Spyradenecus</taxon>
    </lineage>
</organism>
<dbReference type="GO" id="GO:0070475">
    <property type="term" value="P:rRNA base methylation"/>
    <property type="evidence" value="ECO:0007669"/>
    <property type="project" value="TreeGrafter"/>
</dbReference>
<evidence type="ECO:0000256" key="9">
    <source>
        <dbReference type="ARBA" id="ARBA00047944"/>
    </source>
</evidence>
<comment type="subcellular location">
    <subcellularLocation>
        <location evidence="1 10">Cytoplasm</location>
    </subcellularLocation>
</comment>
<dbReference type="InterPro" id="IPR029028">
    <property type="entry name" value="Alpha/beta_knot_MTases"/>
</dbReference>
<evidence type="ECO:0000259" key="13">
    <source>
        <dbReference type="Pfam" id="PF20260"/>
    </source>
</evidence>
<dbReference type="SUPFAM" id="SSF75217">
    <property type="entry name" value="alpha/beta knot"/>
    <property type="match status" value="1"/>
</dbReference>
<evidence type="ECO:0000256" key="8">
    <source>
        <dbReference type="ARBA" id="ARBA00025699"/>
    </source>
</evidence>
<keyword evidence="3 10" id="KW-0963">Cytoplasm</keyword>
<evidence type="ECO:0000259" key="12">
    <source>
        <dbReference type="Pfam" id="PF04452"/>
    </source>
</evidence>
<dbReference type="PANTHER" id="PTHR30027">
    <property type="entry name" value="RIBOSOMAL RNA SMALL SUBUNIT METHYLTRANSFERASE E"/>
    <property type="match status" value="1"/>
</dbReference>
<dbReference type="InterPro" id="IPR046887">
    <property type="entry name" value="RsmE_PUA-like"/>
</dbReference>
<dbReference type="Proteomes" id="UP000886845">
    <property type="component" value="Unassembled WGS sequence"/>
</dbReference>
<accession>A0A9D1T1X2</accession>
<dbReference type="EMBL" id="DVOR01000018">
    <property type="protein sequence ID" value="HIV08592.1"/>
    <property type="molecule type" value="Genomic_DNA"/>
</dbReference>
<evidence type="ECO:0000256" key="2">
    <source>
        <dbReference type="ARBA" id="ARBA00005528"/>
    </source>
</evidence>
<feature type="compositionally biased region" description="Basic and acidic residues" evidence="11">
    <location>
        <begin position="259"/>
        <end position="268"/>
    </location>
</feature>
<evidence type="ECO:0000256" key="11">
    <source>
        <dbReference type="SAM" id="MobiDB-lite"/>
    </source>
</evidence>
<evidence type="ECO:0000256" key="3">
    <source>
        <dbReference type="ARBA" id="ARBA00022490"/>
    </source>
</evidence>
<evidence type="ECO:0000256" key="10">
    <source>
        <dbReference type="PIRNR" id="PIRNR015601"/>
    </source>
</evidence>
<dbReference type="InterPro" id="IPR046886">
    <property type="entry name" value="RsmE_MTase_dom"/>
</dbReference>
<dbReference type="Gene3D" id="3.40.1280.10">
    <property type="match status" value="1"/>
</dbReference>
<dbReference type="PIRSF" id="PIRSF015601">
    <property type="entry name" value="MTase_slr0722"/>
    <property type="match status" value="1"/>
</dbReference>
<dbReference type="AlphaFoldDB" id="A0A9D1T1X2"/>
<evidence type="ECO:0000313" key="14">
    <source>
        <dbReference type="EMBL" id="HIV08592.1"/>
    </source>
</evidence>
<dbReference type="Pfam" id="PF04452">
    <property type="entry name" value="Methyltrans_RNA"/>
    <property type="match status" value="1"/>
</dbReference>
<dbReference type="GO" id="GO:0070042">
    <property type="term" value="F:rRNA (uridine-N3-)-methyltransferase activity"/>
    <property type="evidence" value="ECO:0007669"/>
    <property type="project" value="TreeGrafter"/>
</dbReference>
<reference evidence="14" key="1">
    <citation type="submission" date="2020-10" db="EMBL/GenBank/DDBJ databases">
        <authorList>
            <person name="Gilroy R."/>
        </authorList>
    </citation>
    <scope>NUCLEOTIDE SEQUENCE</scope>
    <source>
        <strain evidence="14">35461</strain>
    </source>
</reference>
<evidence type="ECO:0000256" key="6">
    <source>
        <dbReference type="ARBA" id="ARBA00022679"/>
    </source>
</evidence>
<comment type="similarity">
    <text evidence="2 10">Belongs to the RNA methyltransferase RsmE family.</text>
</comment>